<dbReference type="InterPro" id="IPR024775">
    <property type="entry name" value="DinB-like"/>
</dbReference>
<organism evidence="2 4">
    <name type="scientific">Heyndrickxia sporothermodurans</name>
    <dbReference type="NCBI Taxonomy" id="46224"/>
    <lineage>
        <taxon>Bacteria</taxon>
        <taxon>Bacillati</taxon>
        <taxon>Bacillota</taxon>
        <taxon>Bacilli</taxon>
        <taxon>Bacillales</taxon>
        <taxon>Bacillaceae</taxon>
        <taxon>Heyndrickxia</taxon>
    </lineage>
</organism>
<dbReference type="AlphaFoldDB" id="A0A150LGQ9"/>
<dbReference type="Proteomes" id="UP000075666">
    <property type="component" value="Unassembled WGS sequence"/>
</dbReference>
<evidence type="ECO:0000313" key="3">
    <source>
        <dbReference type="EMBL" id="QQX27335.1"/>
    </source>
</evidence>
<evidence type="ECO:0000313" key="2">
    <source>
        <dbReference type="EMBL" id="KYD11518.1"/>
    </source>
</evidence>
<protein>
    <submittedName>
        <fullName evidence="3">DinB family protein</fullName>
    </submittedName>
</protein>
<dbReference type="Pfam" id="PF12867">
    <property type="entry name" value="DinB_2"/>
    <property type="match status" value="1"/>
</dbReference>
<reference evidence="3 5" key="2">
    <citation type="submission" date="2020-12" db="EMBL/GenBank/DDBJ databases">
        <title>Taxonomic evaluation of the Bacillus sporothermodurans group of bacteria based on whole genome sequences.</title>
        <authorList>
            <person name="Fiedler G."/>
            <person name="Herbstmann A.-D."/>
            <person name="Doll E."/>
            <person name="Wenning M."/>
            <person name="Brinks E."/>
            <person name="Kabisch J."/>
            <person name="Breitenwieser F."/>
            <person name="Lappann M."/>
            <person name="Boehnlein C."/>
            <person name="Franz C."/>
        </authorList>
    </citation>
    <scope>NUCLEOTIDE SEQUENCE [LARGE SCALE GENOMIC DNA]</scope>
    <source>
        <strain evidence="3 5">DSM 10599</strain>
    </source>
</reference>
<reference evidence="2 4" key="1">
    <citation type="submission" date="2016-01" db="EMBL/GenBank/DDBJ databases">
        <title>Genome Sequences of Twelve Sporeforming Bacillus Species Isolated from Foods.</title>
        <authorList>
            <person name="Berendsen E.M."/>
            <person name="Wells-Bennik M.H."/>
            <person name="Krawcyk A.O."/>
            <person name="De Jong A."/>
            <person name="Holsappel S."/>
            <person name="Eijlander R.T."/>
            <person name="Kuipers O.P."/>
        </authorList>
    </citation>
    <scope>NUCLEOTIDE SEQUENCE [LARGE SCALE GENOMIC DNA]</scope>
    <source>
        <strain evidence="2 4">B4102</strain>
    </source>
</reference>
<evidence type="ECO:0000313" key="4">
    <source>
        <dbReference type="Proteomes" id="UP000075666"/>
    </source>
</evidence>
<feature type="domain" description="DinB-like" evidence="1">
    <location>
        <begin position="30"/>
        <end position="164"/>
    </location>
</feature>
<dbReference type="EMBL" id="CP066701">
    <property type="protein sequence ID" value="QQX27335.1"/>
    <property type="molecule type" value="Genomic_DNA"/>
</dbReference>
<dbReference type="InterPro" id="IPR034660">
    <property type="entry name" value="DinB/YfiT-like"/>
</dbReference>
<sequence length="178" mass="20481">MTKRPNSDEYNPSFSTYISLVPEGDIETILQEQIEETLHLLNGISEQQAYFNYAPEKWSIKEVLGHMADAERIMAYRLLTIARGDSVSLPGFEENEYVQSANFNRQSIKELLENLHSVRQSTIHLLKGLEEEAWLQKGNANHSVVSVRALAYIIAGHEIHHRRILKERYLEAEAFQTL</sequence>
<evidence type="ECO:0000259" key="1">
    <source>
        <dbReference type="Pfam" id="PF12867"/>
    </source>
</evidence>
<evidence type="ECO:0000313" key="5">
    <source>
        <dbReference type="Proteomes" id="UP000595512"/>
    </source>
</evidence>
<dbReference type="STRING" id="46224.B4102_0189"/>
<dbReference type="GeneID" id="62500015"/>
<gene>
    <name evidence="2" type="ORF">B4102_0189</name>
    <name evidence="3" type="ORF">JGZ69_02425</name>
</gene>
<dbReference type="RefSeq" id="WP_066226089.1">
    <property type="nucleotide sequence ID" value="NZ_CP066701.1"/>
</dbReference>
<keyword evidence="4" id="KW-1185">Reference proteome</keyword>
<dbReference type="PATRIC" id="fig|46224.3.peg.3442"/>
<dbReference type="EMBL" id="LQYN01000005">
    <property type="protein sequence ID" value="KYD11518.1"/>
    <property type="molecule type" value="Genomic_DNA"/>
</dbReference>
<dbReference type="Gene3D" id="1.20.120.450">
    <property type="entry name" value="dinb family like domain"/>
    <property type="match status" value="1"/>
</dbReference>
<proteinExistence type="predicted"/>
<dbReference type="Proteomes" id="UP000595512">
    <property type="component" value="Chromosome"/>
</dbReference>
<dbReference type="SUPFAM" id="SSF109854">
    <property type="entry name" value="DinB/YfiT-like putative metalloenzymes"/>
    <property type="match status" value="1"/>
</dbReference>
<accession>A0A150LGQ9</accession>
<dbReference type="KEGG" id="hspo:JGZ69_02425"/>
<name>A0A150LGQ9_9BACI</name>
<dbReference type="OrthoDB" id="9793216at2"/>